<dbReference type="PDBsum" id="3CVG"/>
<dbReference type="PANTHER" id="PTHR37535">
    <property type="entry name" value="FLUG DOMAIN PROTEIN"/>
    <property type="match status" value="1"/>
</dbReference>
<organism evidence="2 3">
    <name type="scientific">Coccidioides immitis (strain RS)</name>
    <name type="common">Valley fever fungus</name>
    <dbReference type="NCBI Taxonomy" id="246410"/>
    <lineage>
        <taxon>Eukaryota</taxon>
        <taxon>Fungi</taxon>
        <taxon>Dikarya</taxon>
        <taxon>Ascomycota</taxon>
        <taxon>Pezizomycotina</taxon>
        <taxon>Eurotiomycetes</taxon>
        <taxon>Eurotiomycetidae</taxon>
        <taxon>Onygenales</taxon>
        <taxon>Onygenaceae</taxon>
        <taxon>Coccidioides</taxon>
    </lineage>
</organism>
<sequence length="788" mass="89668">MAPLSCLAGPDKQSRSKTDVRSALDTLSTLDAIFSDSGYESGSISNDEDDNNSQLPAKHYLALAESLDITQLQQKQYSPNIQEKLDETRDYWERYCQHIKTNTELQWDQISDSEKTVHFLYAFFSWQCDIHHGKNNQYCPGIKCKSSLETFWKWWHLVLKQETASGLSKDTIVKVEDVVAQVSTEKELALVGRPKKNMYIEDVAEFAQVILTTTEMTYVCSWQHIQMLFFLQLAAITTSHPSAILHLQYQDIVLTLIRVPDSGRPRLFIFLKPEFTKRFLGNKAPNKFKVPEIIFDPTLVLSLHICLLTMLFHIGGFKSISTTGPVLDSAEKLYSAKVLDGKGQQPLLLKDKFVFCQTEPTPTRFKICLDQRMTASMITGFEEVAHPYNLHYAGAKAFNNSEEVTEALQNIMLQHVDIHTFIKHYQVDINIDAQGIVQKTGSQTELVQFACSMSASINPNQPYKLSPEESRSLNYLPVVLGWQDTVQKRKQELDDHEAKLEHANKVCKTALGHLDNRVLTKSNPKVLERLEVFHDQTAEAKSVYNRAVHELHNKKQQQRNQQICENLEHYKNEQPVIDLEQQLAGKLVDTKVMDTFKHKAFMPPEHLMFVDCMLTMPGASLEAEYQQRINTINTGVTFCGMEEGRPSRQPAVNDGPYPPTKRQRCLEKDNTEVLLHQAMESVQAKSTAEQPQACFWPHVCFLCIGNPSCSLKDHIMEYTTPRSLTRHFLQRHINPPWPAAGVECNVCEGKVLPAKSALLNHAEEAHGTVVRGHTQEKLALEYQQSLEN</sequence>
<proteinExistence type="evidence at protein level"/>
<name>J3KFC8_COCIM</name>
<evidence type="ECO:0000256" key="1">
    <source>
        <dbReference type="SAM" id="MobiDB-lite"/>
    </source>
</evidence>
<dbReference type="InParanoid" id="J3KFC8"/>
<evidence type="ECO:0000313" key="2">
    <source>
        <dbReference type="EMBL" id="EAS34317.3"/>
    </source>
</evidence>
<dbReference type="STRING" id="246410.J3KFC8"/>
<dbReference type="VEuPathDB" id="FungiDB:CIMG_05341"/>
<dbReference type="EvolutionaryTrace" id="J3KFC8"/>
<dbReference type="GeneID" id="4565087"/>
<feature type="region of interest" description="Disordered" evidence="1">
    <location>
        <begin position="1"/>
        <end position="20"/>
    </location>
</feature>
<dbReference type="PANTHER" id="PTHR37535:SF2">
    <property type="entry name" value="FINGER DOMAIN PROTEIN, PUTATIVE (AFU_ORTHOLOGUE AFUA_6G09300)-RELATED"/>
    <property type="match status" value="1"/>
</dbReference>
<reference evidence="3" key="2">
    <citation type="journal article" date="2009" name="Genome Res.">
        <title>Comparative genomic analyses of the human fungal pathogens Coccidioides and their relatives.</title>
        <authorList>
            <person name="Sharpton T.J."/>
            <person name="Stajich J.E."/>
            <person name="Rounsley S.D."/>
            <person name="Gardner M.J."/>
            <person name="Wortman J.R."/>
            <person name="Jordar V.S."/>
            <person name="Maiti R."/>
            <person name="Kodira C.D."/>
            <person name="Neafsey D.E."/>
            <person name="Zeng Q."/>
            <person name="Hung C.-Y."/>
            <person name="McMahan C."/>
            <person name="Muszewska A."/>
            <person name="Grynberg M."/>
            <person name="Mandel M.A."/>
            <person name="Kellner E.M."/>
            <person name="Barker B.M."/>
            <person name="Galgiani J.N."/>
            <person name="Orbach M.J."/>
            <person name="Kirkland T.N."/>
            <person name="Cole G.T."/>
            <person name="Henn M.R."/>
            <person name="Birren B.W."/>
            <person name="Taylor J.W."/>
        </authorList>
    </citation>
    <scope>NUCLEOTIDE SEQUENCE [LARGE SCALE GENOMIC DNA]</scope>
    <source>
        <strain evidence="3">RS</strain>
    </source>
</reference>
<dbReference type="PDB" id="3CVG">
    <property type="method" value="X-ray"/>
    <property type="resolution" value="1.97 A"/>
    <property type="chains" value="A/B/C/D=100-272"/>
</dbReference>
<reference evidence="3" key="3">
    <citation type="journal article" date="2010" name="Genome Res.">
        <title>Population genomic sequencing of Coccidioides fungi reveals recent hybridization and transposon control.</title>
        <authorList>
            <person name="Neafsey D.E."/>
            <person name="Barker B.M."/>
            <person name="Sharpton T.J."/>
            <person name="Stajich J.E."/>
            <person name="Park D.J."/>
            <person name="Whiston E."/>
            <person name="Hung C.-Y."/>
            <person name="McMahan C."/>
            <person name="White J."/>
            <person name="Sykes S."/>
            <person name="Heiman D."/>
            <person name="Young S."/>
            <person name="Zeng Q."/>
            <person name="Abouelleil A."/>
            <person name="Aftuck L."/>
            <person name="Bessette D."/>
            <person name="Brown A."/>
            <person name="FitzGerald M."/>
            <person name="Lui A."/>
            <person name="Macdonald J.P."/>
            <person name="Priest M."/>
            <person name="Orbach M.J."/>
            <person name="Galgiani J.N."/>
            <person name="Kirkland T.N."/>
            <person name="Cole G.T."/>
            <person name="Birren B.W."/>
            <person name="Henn M.R."/>
            <person name="Taylor J.W."/>
            <person name="Rounsley S.D."/>
        </authorList>
    </citation>
    <scope>GENOME REANNOTATION</scope>
    <source>
        <strain evidence="3">RS</strain>
    </source>
</reference>
<dbReference type="SMR" id="J3KFC8"/>
<evidence type="ECO:0000313" key="3">
    <source>
        <dbReference type="Proteomes" id="UP000001261"/>
    </source>
</evidence>
<dbReference type="Proteomes" id="UP000001261">
    <property type="component" value="Unassembled WGS sequence"/>
</dbReference>
<keyword evidence="3" id="KW-1185">Reference proteome</keyword>
<dbReference type="EMBL" id="GG704914">
    <property type="protein sequence ID" value="EAS34317.3"/>
    <property type="molecule type" value="Genomic_DNA"/>
</dbReference>
<dbReference type="AlphaFoldDB" id="J3KFC8"/>
<keyword evidence="4" id="KW-0002">3D-structure</keyword>
<evidence type="ECO:0007829" key="4">
    <source>
        <dbReference type="PDB" id="3CVG"/>
    </source>
</evidence>
<dbReference type="RefSeq" id="XP_001245900.2">
    <property type="nucleotide sequence ID" value="XM_001245899.2"/>
</dbReference>
<dbReference type="KEGG" id="cim:CIMG_05341"/>
<dbReference type="OrthoDB" id="4184092at2759"/>
<accession>J3KFC8</accession>
<gene>
    <name evidence="2" type="ORF">CIMG_05341</name>
</gene>
<evidence type="ECO:0008006" key="5">
    <source>
        <dbReference type="Google" id="ProtNLM"/>
    </source>
</evidence>
<dbReference type="InterPro" id="IPR021842">
    <property type="entry name" value="DUF3435"/>
</dbReference>
<protein>
    <recommendedName>
        <fullName evidence="5">C2H2-type domain-containing protein</fullName>
    </recommendedName>
</protein>
<dbReference type="Pfam" id="PF11917">
    <property type="entry name" value="DUF3435"/>
    <property type="match status" value="1"/>
</dbReference>
<dbReference type="OMA" id="NDMHCEC"/>
<reference evidence="4" key="1">
    <citation type="submission" date="2008-04" db="PDB data bank">
        <title>Crystal structure of a periplasmic putative metal binding protein.</title>
        <authorList>
            <person name="Agarwal R."/>
            <person name="Burley S.K."/>
            <person name="Swaminathan S."/>
        </authorList>
    </citation>
    <scope>X-RAY CRYSTALLOGRAPHY (1.97 ANGSTROMS) OF 100-272</scope>
</reference>